<accession>A0A2M8KF26</accession>
<dbReference type="Proteomes" id="UP000231450">
    <property type="component" value="Unassembled WGS sequence"/>
</dbReference>
<comment type="caution">
    <text evidence="1">The sequence shown here is derived from an EMBL/GenBank/DDBJ whole genome shotgun (WGS) entry which is preliminary data.</text>
</comment>
<dbReference type="AlphaFoldDB" id="A0A2M8KF26"/>
<protein>
    <recommendedName>
        <fullName evidence="3">BFN domain-containing protein</fullName>
    </recommendedName>
</protein>
<sequence>MVREMNQSTISAVRVGYKKLYHFNNIPVLQLSEISNNRKRFIEMPIKADHIQNLDTVYNTQKILISFIDHENQKQLFCTESKITCALIKIYEFGCFQTILYIESPHNDIQLSVDSSYDIMSCLRLNIPILCSEQLITNPPAIIDVLKSLPENHGFNII</sequence>
<reference evidence="2" key="1">
    <citation type="submission" date="2017-09" db="EMBL/GenBank/DDBJ databases">
        <title>Depth-based differentiation of microbial function through sediment-hosted aquifers and enrichment of novel symbionts in the deep terrestrial subsurface.</title>
        <authorList>
            <person name="Probst A.J."/>
            <person name="Ladd B."/>
            <person name="Jarett J.K."/>
            <person name="Geller-Mcgrath D.E."/>
            <person name="Sieber C.M.K."/>
            <person name="Emerson J.B."/>
            <person name="Anantharaman K."/>
            <person name="Thomas B.C."/>
            <person name="Malmstrom R."/>
            <person name="Stieglmeier M."/>
            <person name="Klingl A."/>
            <person name="Woyke T."/>
            <person name="Ryan C.M."/>
            <person name="Banfield J.F."/>
        </authorList>
    </citation>
    <scope>NUCLEOTIDE SEQUENCE [LARGE SCALE GENOMIC DNA]</scope>
</reference>
<organism evidence="1 2">
    <name type="scientific">Candidatus Portnoybacteria bacterium CG10_big_fil_rev_8_21_14_0_10_36_7</name>
    <dbReference type="NCBI Taxonomy" id="1974812"/>
    <lineage>
        <taxon>Bacteria</taxon>
        <taxon>Candidatus Portnoyibacteriota</taxon>
    </lineage>
</organism>
<evidence type="ECO:0008006" key="3">
    <source>
        <dbReference type="Google" id="ProtNLM"/>
    </source>
</evidence>
<proteinExistence type="predicted"/>
<dbReference type="EMBL" id="PFDW01000006">
    <property type="protein sequence ID" value="PJE58514.1"/>
    <property type="molecule type" value="Genomic_DNA"/>
</dbReference>
<evidence type="ECO:0000313" key="1">
    <source>
        <dbReference type="EMBL" id="PJE58514.1"/>
    </source>
</evidence>
<gene>
    <name evidence="1" type="ORF">COU81_00200</name>
</gene>
<name>A0A2M8KF26_9BACT</name>
<evidence type="ECO:0000313" key="2">
    <source>
        <dbReference type="Proteomes" id="UP000231450"/>
    </source>
</evidence>